<dbReference type="RefSeq" id="WP_233722068.1">
    <property type="nucleotide sequence ID" value="NZ_JAJUWU010000039.1"/>
</dbReference>
<gene>
    <name evidence="3" type="ORF">LZD57_23750</name>
</gene>
<keyword evidence="2" id="KW-0812">Transmembrane</keyword>
<keyword evidence="2" id="KW-1133">Transmembrane helix</keyword>
<feature type="transmembrane region" description="Helical" evidence="2">
    <location>
        <begin position="6"/>
        <end position="27"/>
    </location>
</feature>
<dbReference type="InterPro" id="IPR036869">
    <property type="entry name" value="J_dom_sf"/>
</dbReference>
<proteinExistence type="predicted"/>
<dbReference type="Gene3D" id="1.10.287.110">
    <property type="entry name" value="DnaJ domain"/>
    <property type="match status" value="1"/>
</dbReference>
<name>A0A9X1P5N9_9HYPH</name>
<evidence type="ECO:0000313" key="3">
    <source>
        <dbReference type="EMBL" id="MCE7030998.1"/>
    </source>
</evidence>
<protein>
    <recommendedName>
        <fullName evidence="5">J domain-containing protein</fullName>
    </recommendedName>
</protein>
<dbReference type="AlphaFoldDB" id="A0A9X1P5N9"/>
<evidence type="ECO:0008006" key="5">
    <source>
        <dbReference type="Google" id="ProtNLM"/>
    </source>
</evidence>
<accession>A0A9X1P5N9</accession>
<evidence type="ECO:0000256" key="2">
    <source>
        <dbReference type="SAM" id="Phobius"/>
    </source>
</evidence>
<feature type="compositionally biased region" description="Basic and acidic residues" evidence="1">
    <location>
        <begin position="176"/>
        <end position="185"/>
    </location>
</feature>
<feature type="compositionally biased region" description="Basic and acidic residues" evidence="1">
    <location>
        <begin position="116"/>
        <end position="169"/>
    </location>
</feature>
<reference evidence="3" key="1">
    <citation type="submission" date="2022-01" db="EMBL/GenBank/DDBJ databases">
        <title>Jiella avicenniae sp. nov., a novel endophytic bacterium isolated from bark of Avicennia marina.</title>
        <authorList>
            <person name="Tuo L."/>
        </authorList>
    </citation>
    <scope>NUCLEOTIDE SEQUENCE</scope>
    <source>
        <strain evidence="3">CBK1P-4</strain>
    </source>
</reference>
<keyword evidence="2" id="KW-0472">Membrane</keyword>
<comment type="caution">
    <text evidence="3">The sequence shown here is derived from an EMBL/GenBank/DDBJ whole genome shotgun (WGS) entry which is preliminary data.</text>
</comment>
<organism evidence="3 4">
    <name type="scientific">Jiella avicenniae</name>
    <dbReference type="NCBI Taxonomy" id="2907202"/>
    <lineage>
        <taxon>Bacteria</taxon>
        <taxon>Pseudomonadati</taxon>
        <taxon>Pseudomonadota</taxon>
        <taxon>Alphaproteobacteria</taxon>
        <taxon>Hyphomicrobiales</taxon>
        <taxon>Aurantimonadaceae</taxon>
        <taxon>Jiella</taxon>
    </lineage>
</organism>
<dbReference type="Proteomes" id="UP001139035">
    <property type="component" value="Unassembled WGS sequence"/>
</dbReference>
<feature type="transmembrane region" description="Helical" evidence="2">
    <location>
        <begin position="77"/>
        <end position="98"/>
    </location>
</feature>
<feature type="region of interest" description="Disordered" evidence="1">
    <location>
        <begin position="116"/>
        <end position="185"/>
    </location>
</feature>
<dbReference type="EMBL" id="JAJUWU010000039">
    <property type="protein sequence ID" value="MCE7030998.1"/>
    <property type="molecule type" value="Genomic_DNA"/>
</dbReference>
<dbReference type="SUPFAM" id="SSF46565">
    <property type="entry name" value="Chaperone J-domain"/>
    <property type="match status" value="1"/>
</dbReference>
<feature type="transmembrane region" description="Helical" evidence="2">
    <location>
        <begin position="47"/>
        <end position="65"/>
    </location>
</feature>
<sequence length="242" mass="28378">MTAIDISVILFFVLYIISFLWVIWGILHQIFNINSVIDNEIVGASRVWSTAMFILSGGFLTVVSYNKVDLMKFINGIIVFSILLFVNSLVVPFIITLFDKREERIRQRRYEVEAAEREEIKRQKEKSERDFANRLSSEERARQEEENRAKSRRDQDNHKKNQESNKDENENNNNNSRRDNGNNSDQKFKDALELFELPPIYDLKQLQGRRKQLLLRVHPDHGGSNAMARMVNEAFDLLKSKI</sequence>
<keyword evidence="4" id="KW-1185">Reference proteome</keyword>
<evidence type="ECO:0000256" key="1">
    <source>
        <dbReference type="SAM" id="MobiDB-lite"/>
    </source>
</evidence>
<evidence type="ECO:0000313" key="4">
    <source>
        <dbReference type="Proteomes" id="UP001139035"/>
    </source>
</evidence>